<gene>
    <name evidence="3" type="ORF">RB653_005099</name>
</gene>
<protein>
    <submittedName>
        <fullName evidence="3">Uncharacterized protein</fullName>
    </submittedName>
</protein>
<keyword evidence="4" id="KW-1185">Reference proteome</keyword>
<name>A0AAN7UKH0_9MYCE</name>
<dbReference type="GO" id="GO:0016255">
    <property type="term" value="P:attachment of GPI anchor to protein"/>
    <property type="evidence" value="ECO:0007669"/>
    <property type="project" value="InterPro"/>
</dbReference>
<dbReference type="Pfam" id="PF04113">
    <property type="entry name" value="Gpi16"/>
    <property type="match status" value="1"/>
</dbReference>
<keyword evidence="2" id="KW-1133">Transmembrane helix</keyword>
<dbReference type="PANTHER" id="PTHR12959">
    <property type="entry name" value="GPI TRANSAMIDASE COMPONENT PIG-T-RELATED"/>
    <property type="match status" value="1"/>
</dbReference>
<feature type="compositionally biased region" description="Polar residues" evidence="1">
    <location>
        <begin position="510"/>
        <end position="522"/>
    </location>
</feature>
<feature type="region of interest" description="Disordered" evidence="1">
    <location>
        <begin position="488"/>
        <end position="522"/>
    </location>
</feature>
<evidence type="ECO:0000256" key="1">
    <source>
        <dbReference type="SAM" id="MobiDB-lite"/>
    </source>
</evidence>
<keyword evidence="2" id="KW-0812">Transmembrane</keyword>
<dbReference type="EMBL" id="JAVFKY010000001">
    <property type="protein sequence ID" value="KAK5583503.1"/>
    <property type="molecule type" value="Genomic_DNA"/>
</dbReference>
<evidence type="ECO:0000313" key="3">
    <source>
        <dbReference type="EMBL" id="KAK5583503.1"/>
    </source>
</evidence>
<keyword evidence="2" id="KW-0472">Membrane</keyword>
<dbReference type="Proteomes" id="UP001344447">
    <property type="component" value="Unassembled WGS sequence"/>
</dbReference>
<feature type="compositionally biased region" description="Low complexity" evidence="1">
    <location>
        <begin position="205"/>
        <end position="215"/>
    </location>
</feature>
<evidence type="ECO:0000256" key="2">
    <source>
        <dbReference type="SAM" id="Phobius"/>
    </source>
</evidence>
<feature type="transmembrane region" description="Helical" evidence="2">
    <location>
        <begin position="628"/>
        <end position="652"/>
    </location>
</feature>
<reference evidence="3 4" key="1">
    <citation type="submission" date="2023-11" db="EMBL/GenBank/DDBJ databases">
        <title>Dfirmibasis_genome.</title>
        <authorList>
            <person name="Edelbroek B."/>
            <person name="Kjellin J."/>
            <person name="Jerlstrom-Hultqvist J."/>
            <person name="Soderbom F."/>
        </authorList>
    </citation>
    <scope>NUCLEOTIDE SEQUENCE [LARGE SCALE GENOMIC DNA]</scope>
    <source>
        <strain evidence="3 4">TNS-C-14</strain>
    </source>
</reference>
<dbReference type="AlphaFoldDB" id="A0AAN7UKH0"/>
<dbReference type="InterPro" id="IPR007245">
    <property type="entry name" value="PIG-T"/>
</dbReference>
<dbReference type="GO" id="GO:0042765">
    <property type="term" value="C:GPI-anchor transamidase complex"/>
    <property type="evidence" value="ECO:0007669"/>
    <property type="project" value="InterPro"/>
</dbReference>
<feature type="compositionally biased region" description="Basic and acidic residues" evidence="1">
    <location>
        <begin position="384"/>
        <end position="394"/>
    </location>
</feature>
<proteinExistence type="predicted"/>
<feature type="region of interest" description="Disordered" evidence="1">
    <location>
        <begin position="373"/>
        <end position="394"/>
    </location>
</feature>
<feature type="transmembrane region" description="Helical" evidence="2">
    <location>
        <begin position="7"/>
        <end position="25"/>
    </location>
</feature>
<comment type="caution">
    <text evidence="3">The sequence shown here is derived from an EMBL/GenBank/DDBJ whole genome shotgun (WGS) entry which is preliminary data.</text>
</comment>
<organism evidence="3 4">
    <name type="scientific">Dictyostelium firmibasis</name>
    <dbReference type="NCBI Taxonomy" id="79012"/>
    <lineage>
        <taxon>Eukaryota</taxon>
        <taxon>Amoebozoa</taxon>
        <taxon>Evosea</taxon>
        <taxon>Eumycetozoa</taxon>
        <taxon>Dictyostelia</taxon>
        <taxon>Dictyosteliales</taxon>
        <taxon>Dictyosteliaceae</taxon>
        <taxon>Dictyostelium</taxon>
    </lineage>
</organism>
<feature type="region of interest" description="Disordered" evidence="1">
    <location>
        <begin position="178"/>
        <end position="218"/>
    </location>
</feature>
<feature type="compositionally biased region" description="Basic and acidic residues" evidence="1">
    <location>
        <begin position="488"/>
        <end position="501"/>
    </location>
</feature>
<evidence type="ECO:0000313" key="4">
    <source>
        <dbReference type="Proteomes" id="UP001344447"/>
    </source>
</evidence>
<accession>A0AAN7UKH0</accession>
<sequence>MSLKVLCYNVVLLVVILLLSIFVNINEATKTATKATKTTKNDDSSYATFNETQSFFEELIIKPLPRGKLMTHVQFTTEWNSNFLEKSTFQHYDLFPRSIGDLITRVGIEEFTLVFTQGRWSYSEWGYPVRAAPVGVELIAWMKPLEKGIDAQWRELTHSLSGLFCASMQFLYQVPHHTSSPNRSFRPEGESNIYNFNEENDENNSSSSSSSTTTTPAIKLNNGTIVPLELRYGILPRESVCTENLTPWVKLLPCREQSGLGKLLNPHKLYDVHYHSMSITIRKICNNNNKDDSDSSCLSPTLEIVQSLTIVNDLNNNQQQESIETNLDNLFGLKGNTGLSACPLASRSKIYIQKQPSLNTNLKITGSSGVYGVDGSDDGGGGGDSDHNHNHNSGKKETDNFYIYDLMKYSTNKPLKLKMSWLKNFKRKNETPVVAHSHLTGYGQERGGIATQIFNTENYAINITYFQAIPWYLRLYFHTLKFNIETSSDEKSIDNHRKDDGSGSPFLSYKNISPAETRSSPSTIELSFEIPPNSVAFMSIEFDKVFLHYTEHPPDANRGFDLGSGVVTAFIQSSNDNNGDAIHLEWSNETYNNHRNHHSEKDKSSKIIPVRIYTEGLLITLPTPDFSMLYNVITLTGTVFALFFGSMINILIRRFKNTFTGNDFVSDRPIAKIYRRILRFIDGK</sequence>
<dbReference type="PANTHER" id="PTHR12959:SF11">
    <property type="entry name" value="GPI TRANSAMIDASE COMPONENT PIG-T"/>
    <property type="match status" value="1"/>
</dbReference>